<proteinExistence type="predicted"/>
<evidence type="ECO:0000313" key="1">
    <source>
        <dbReference type="EMBL" id="CBH96142.1"/>
    </source>
</evidence>
<accession>E6PMJ0</accession>
<dbReference type="EMBL" id="CABM01000020">
    <property type="protein sequence ID" value="CBH96142.1"/>
    <property type="molecule type" value="Genomic_DNA"/>
</dbReference>
<reference evidence="1" key="1">
    <citation type="submission" date="2009-10" db="EMBL/GenBank/DDBJ databases">
        <title>Diversity of trophic interactions inside an arsenic-rich microbial ecosystem.</title>
        <authorList>
            <person name="Bertin P.N."/>
            <person name="Heinrich-Salmeron A."/>
            <person name="Pelletier E."/>
            <person name="Goulhen-Chollet F."/>
            <person name="Arsene-Ploetze F."/>
            <person name="Gallien S."/>
            <person name="Calteau A."/>
            <person name="Vallenet D."/>
            <person name="Casiot C."/>
            <person name="Chane-Woon-Ming B."/>
            <person name="Giloteaux L."/>
            <person name="Barakat M."/>
            <person name="Bonnefoy V."/>
            <person name="Bruneel O."/>
            <person name="Chandler M."/>
            <person name="Cleiss J."/>
            <person name="Duran R."/>
            <person name="Elbaz-Poulichet F."/>
            <person name="Fonknechten N."/>
            <person name="Lauga B."/>
            <person name="Mornico D."/>
            <person name="Ortet P."/>
            <person name="Schaeffer C."/>
            <person name="Siguier P."/>
            <person name="Alexander Thil Smith A."/>
            <person name="Van Dorsselaer A."/>
            <person name="Weissenbach J."/>
            <person name="Medigue C."/>
            <person name="Le Paslier D."/>
        </authorList>
    </citation>
    <scope>NUCLEOTIDE SEQUENCE</scope>
</reference>
<dbReference type="InterPro" id="IPR029058">
    <property type="entry name" value="AB_hydrolase_fold"/>
</dbReference>
<dbReference type="AlphaFoldDB" id="E6PMJ0"/>
<comment type="caution">
    <text evidence="1">The sequence shown here is derived from an EMBL/GenBank/DDBJ whole genome shotgun (WGS) entry which is preliminary data.</text>
</comment>
<gene>
    <name evidence="1" type="ORF">CARN2_1132</name>
</gene>
<name>E6PMJ0_9ZZZZ</name>
<dbReference type="GO" id="GO:0016787">
    <property type="term" value="F:hydrolase activity"/>
    <property type="evidence" value="ECO:0007669"/>
    <property type="project" value="UniProtKB-KW"/>
</dbReference>
<dbReference type="Gene3D" id="3.40.50.1820">
    <property type="entry name" value="alpha/beta hydrolase"/>
    <property type="match status" value="1"/>
</dbReference>
<protein>
    <submittedName>
        <fullName evidence="1">Putative alpha/beta-Hydrolase</fullName>
    </submittedName>
</protein>
<sequence>MINRLTSTDTYVCRGDIAYGPAPREPLDVYQPITGARNPPPATRWRCSFFYGGSWNSGNRAMYKFVGEALVARGIVTVIAEPAAR</sequence>
<keyword evidence="1" id="KW-0378">Hydrolase</keyword>
<organism evidence="1">
    <name type="scientific">mine drainage metagenome</name>
    <dbReference type="NCBI Taxonomy" id="410659"/>
    <lineage>
        <taxon>unclassified sequences</taxon>
        <taxon>metagenomes</taxon>
        <taxon>ecological metagenomes</taxon>
    </lineage>
</organism>
<dbReference type="SUPFAM" id="SSF53474">
    <property type="entry name" value="alpha/beta-Hydrolases"/>
    <property type="match status" value="1"/>
</dbReference>